<evidence type="ECO:0000313" key="1">
    <source>
        <dbReference type="EMBL" id="CAK9319604.1"/>
    </source>
</evidence>
<dbReference type="EMBL" id="OZ021738">
    <property type="protein sequence ID" value="CAK9319604.1"/>
    <property type="molecule type" value="Genomic_DNA"/>
</dbReference>
<feature type="non-terminal residue" evidence="1">
    <location>
        <position position="63"/>
    </location>
</feature>
<protein>
    <submittedName>
        <fullName evidence="1">Uncharacterized protein</fullName>
    </submittedName>
</protein>
<sequence length="63" mass="6653">MGSNGSAWVVNDGSLDEGDGLLTGLRVGIKVINDTGLEGVSLQLLSFDFLTTRILTTTQRSVL</sequence>
<reference evidence="1 2" key="1">
    <citation type="submission" date="2024-03" db="EMBL/GenBank/DDBJ databases">
        <authorList>
            <person name="Gkanogiannis A."/>
            <person name="Becerra Lopez-Lavalle L."/>
        </authorList>
    </citation>
    <scope>NUCLEOTIDE SEQUENCE [LARGE SCALE GENOMIC DNA]</scope>
</reference>
<organism evidence="1 2">
    <name type="scientific">Citrullus colocynthis</name>
    <name type="common">colocynth</name>
    <dbReference type="NCBI Taxonomy" id="252529"/>
    <lineage>
        <taxon>Eukaryota</taxon>
        <taxon>Viridiplantae</taxon>
        <taxon>Streptophyta</taxon>
        <taxon>Embryophyta</taxon>
        <taxon>Tracheophyta</taxon>
        <taxon>Spermatophyta</taxon>
        <taxon>Magnoliopsida</taxon>
        <taxon>eudicotyledons</taxon>
        <taxon>Gunneridae</taxon>
        <taxon>Pentapetalae</taxon>
        <taxon>rosids</taxon>
        <taxon>fabids</taxon>
        <taxon>Cucurbitales</taxon>
        <taxon>Cucurbitaceae</taxon>
        <taxon>Benincaseae</taxon>
        <taxon>Citrullus</taxon>
    </lineage>
</organism>
<keyword evidence="2" id="KW-1185">Reference proteome</keyword>
<name>A0ABP0YGH0_9ROSI</name>
<accession>A0ABP0YGH0</accession>
<proteinExistence type="predicted"/>
<gene>
    <name evidence="1" type="ORF">CITCOLO1_LOCUS11616</name>
</gene>
<evidence type="ECO:0000313" key="2">
    <source>
        <dbReference type="Proteomes" id="UP001642487"/>
    </source>
</evidence>
<dbReference type="Proteomes" id="UP001642487">
    <property type="component" value="Chromosome 4"/>
</dbReference>